<evidence type="ECO:0000256" key="12">
    <source>
        <dbReference type="SAM" id="Coils"/>
    </source>
</evidence>
<dbReference type="GO" id="GO:0007059">
    <property type="term" value="P:chromosome segregation"/>
    <property type="evidence" value="ECO:0007669"/>
    <property type="project" value="UniProtKB-ARBA"/>
</dbReference>
<comment type="subcellular location">
    <subcellularLocation>
        <location evidence="2">Chromosome</location>
    </subcellularLocation>
    <subcellularLocation>
        <location evidence="1">Nucleus</location>
    </subcellularLocation>
</comment>
<organism evidence="15 16">
    <name type="scientific">Dekkera bruxellensis</name>
    <name type="common">Brettanomyces custersii</name>
    <dbReference type="NCBI Taxonomy" id="5007"/>
    <lineage>
        <taxon>Eukaryota</taxon>
        <taxon>Fungi</taxon>
        <taxon>Dikarya</taxon>
        <taxon>Ascomycota</taxon>
        <taxon>Saccharomycotina</taxon>
        <taxon>Pichiomycetes</taxon>
        <taxon>Pichiales</taxon>
        <taxon>Pichiaceae</taxon>
        <taxon>Brettanomyces</taxon>
    </lineage>
</organism>
<accession>A0A8H6B6C1</accession>
<dbReference type="SUPFAM" id="SSF52540">
    <property type="entry name" value="P-loop containing nucleoside triphosphate hydrolases"/>
    <property type="match status" value="1"/>
</dbReference>
<dbReference type="GO" id="GO:0003684">
    <property type="term" value="F:damaged DNA binding"/>
    <property type="evidence" value="ECO:0007669"/>
    <property type="project" value="TreeGrafter"/>
</dbReference>
<keyword evidence="10" id="KW-0234">DNA repair</keyword>
<evidence type="ECO:0000256" key="10">
    <source>
        <dbReference type="ARBA" id="ARBA00023204"/>
    </source>
</evidence>
<dbReference type="InterPro" id="IPR003395">
    <property type="entry name" value="RecF/RecN/SMC_N"/>
</dbReference>
<comment type="similarity">
    <text evidence="3">Belongs to the SMC family. SMC6 subfamily.</text>
</comment>
<evidence type="ECO:0000313" key="16">
    <source>
        <dbReference type="Proteomes" id="UP000568158"/>
    </source>
</evidence>
<keyword evidence="11" id="KW-0539">Nucleus</keyword>
<feature type="coiled-coil region" evidence="12">
    <location>
        <begin position="355"/>
        <end position="538"/>
    </location>
</feature>
<dbReference type="GO" id="GO:0030915">
    <property type="term" value="C:Smc5-Smc6 complex"/>
    <property type="evidence" value="ECO:0007669"/>
    <property type="project" value="TreeGrafter"/>
</dbReference>
<evidence type="ECO:0000256" key="13">
    <source>
        <dbReference type="SAM" id="MobiDB-lite"/>
    </source>
</evidence>
<keyword evidence="6" id="KW-0227">DNA damage</keyword>
<feature type="region of interest" description="Disordered" evidence="13">
    <location>
        <begin position="1"/>
        <end position="58"/>
    </location>
</feature>
<evidence type="ECO:0000256" key="5">
    <source>
        <dbReference type="ARBA" id="ARBA00022741"/>
    </source>
</evidence>
<dbReference type="GO" id="GO:0000724">
    <property type="term" value="P:double-strand break repair via homologous recombination"/>
    <property type="evidence" value="ECO:0007669"/>
    <property type="project" value="TreeGrafter"/>
</dbReference>
<feature type="compositionally biased region" description="Basic residues" evidence="13">
    <location>
        <begin position="1"/>
        <end position="11"/>
    </location>
</feature>
<dbReference type="PANTHER" id="PTHR19306">
    <property type="entry name" value="STRUCTURAL MAINTENANCE OF CHROMOSOMES 5,6 SMC5, SMC6"/>
    <property type="match status" value="1"/>
</dbReference>
<dbReference type="GO" id="GO:0005524">
    <property type="term" value="F:ATP binding"/>
    <property type="evidence" value="ECO:0007669"/>
    <property type="project" value="UniProtKB-KW"/>
</dbReference>
<dbReference type="EMBL" id="JABCYN010000056">
    <property type="protein sequence ID" value="KAF6005988.1"/>
    <property type="molecule type" value="Genomic_DNA"/>
</dbReference>
<sequence length="1153" mass="131187">MPALKRIKRTHTALEDSSSEDGMNGTSVTSPASKKRQTVAVSNIEPDFESDTDTGEDSHVKVVNSQINVGNEFTQKITEKLRKSRHSSFSSRIMTQSQVDSDDFDDGPAESGIILRLELYNFMCHHAFSLDFGGQTNFIIGRNGSGKSAVLTGLSVALGARASDTDRGNSLKGLIMHGKNVARVKVIFKNEGREAYKPDVFGKRILIERIIKSTGSSGFSIRNESGKVVSIKKRTVNEIMDYYGITIGNPMTILTQTEAKTFLAHSDDTEKFKYFMQGTRLQESYDNVSSLEKDVKEIEKTIVGDEDILTQAKAKYQEALKVWTNFRNSDEFKKKQEILSGKRLWLEVCAKEDQLRRATEVLEHRREQMKAINRQTADFQADIQRITKQKLEQKAQITADLIEKIDKTEEEKTNLKNDFDETHKKIDDFDVNIRSNMKEIEEDKEAIKRADKQITTERTRIKNSTGEAYESLGRLKKSLEEKLSKMTEQRNTHKKAIENLRSQSEVKEKSADSEIGDLRREMTNLENNKRRISEAKGREDSLLSPQINELARSIKQSQNTFSGQVVGPIGLEVRINDKYKDWGWVLETIMQRTLSTILAENFRDSNSLKNMVRSCRTNNDITVRRPEVFDYSRSIPQVGCTTILDALEIKDKNIECFLVDANKIQSTLLIPDRREAEQILKNDHRNSISSVLCFVQGGGALRITKRNGALQVDPVQRMNRTNPNMITLAISGGNMNLLERVEAQIGEISEKIRALNRSKHSFMVDCQNKLLQNQRDLKTVIQKMADTRAAINRASSKLEDMEGGGAKLEALQDHRSELEDRVTIHTTQDHALREGLKKFYSKLESQKKRFKEVAEENMKLKQKHRNVQQMIRDSDMKLAEFRESVSHNNTKKTKFESDIQKLTKFTTESMPSVINMLIEKASNHCSREEANLKPEDTIEGVDREIESITESLRRIEEEVGISREAAGLNVVNTRKSYKGIRSKLDDAIKLHNHLSSALQTRFDNLTSTVSLLILEVNSAFESAMRLRNFSGKIDFDPAHGRLTLKVSTKPSEKLRSVESFSGGEKSYAQIAFLLSIWKPMQSRVRGLDEFDVFMDQVNRRLALKLILEKVSENPKTQTIFITPLSISKVEGLESKSIRIHEITPPERRSLNKN</sequence>
<keyword evidence="4" id="KW-0158">Chromosome</keyword>
<name>A0A8H6B6C1_DEKBR</name>
<evidence type="ECO:0000313" key="15">
    <source>
        <dbReference type="EMBL" id="KAF6005988.1"/>
    </source>
</evidence>
<reference evidence="15 16" key="1">
    <citation type="journal article" date="2020" name="Appl. Microbiol. Biotechnol.">
        <title>Targeted gene deletion in Brettanomyces bruxellensis with an expression-free CRISPR-Cas9 system.</title>
        <authorList>
            <person name="Varela C."/>
            <person name="Bartel C."/>
            <person name="Onetto C."/>
            <person name="Borneman A."/>
        </authorList>
    </citation>
    <scope>NUCLEOTIDE SEQUENCE [LARGE SCALE GENOMIC DNA]</scope>
    <source>
        <strain evidence="15 16">AWRI1613</strain>
    </source>
</reference>
<feature type="compositionally biased region" description="Acidic residues" evidence="13">
    <location>
        <begin position="46"/>
        <end position="55"/>
    </location>
</feature>
<dbReference type="GO" id="GO:0005634">
    <property type="term" value="C:nucleus"/>
    <property type="evidence" value="ECO:0007669"/>
    <property type="project" value="UniProtKB-SubCell"/>
</dbReference>
<feature type="coiled-coil region" evidence="12">
    <location>
        <begin position="808"/>
        <end position="870"/>
    </location>
</feature>
<evidence type="ECO:0000256" key="11">
    <source>
        <dbReference type="ARBA" id="ARBA00023242"/>
    </source>
</evidence>
<evidence type="ECO:0000256" key="8">
    <source>
        <dbReference type="ARBA" id="ARBA00023054"/>
    </source>
</evidence>
<evidence type="ECO:0000256" key="3">
    <source>
        <dbReference type="ARBA" id="ARBA00006793"/>
    </source>
</evidence>
<keyword evidence="5" id="KW-0547">Nucleotide-binding</keyword>
<keyword evidence="7" id="KW-0067">ATP-binding</keyword>
<evidence type="ECO:0000256" key="7">
    <source>
        <dbReference type="ARBA" id="ARBA00022840"/>
    </source>
</evidence>
<dbReference type="Pfam" id="PF02463">
    <property type="entry name" value="SMC_N"/>
    <property type="match status" value="1"/>
</dbReference>
<dbReference type="PANTHER" id="PTHR19306:SF6">
    <property type="entry name" value="STRUCTURAL MAINTENANCE OF CHROMOSOMES PROTEIN 6"/>
    <property type="match status" value="1"/>
</dbReference>
<dbReference type="InterPro" id="IPR027417">
    <property type="entry name" value="P-loop_NTPase"/>
</dbReference>
<gene>
    <name evidence="15" type="ORF">HII12_005211</name>
</gene>
<evidence type="ECO:0000256" key="1">
    <source>
        <dbReference type="ARBA" id="ARBA00004123"/>
    </source>
</evidence>
<dbReference type="Gene3D" id="3.40.50.300">
    <property type="entry name" value="P-loop containing nucleotide triphosphate hydrolases"/>
    <property type="match status" value="2"/>
</dbReference>
<proteinExistence type="inferred from homology"/>
<dbReference type="AlphaFoldDB" id="A0A8H6B6C1"/>
<comment type="caution">
    <text evidence="15">The sequence shown here is derived from an EMBL/GenBank/DDBJ whole genome shotgun (WGS) entry which is preliminary data.</text>
</comment>
<keyword evidence="8 12" id="KW-0175">Coiled coil</keyword>
<feature type="domain" description="RecF/RecN/SMC N-terminal" evidence="14">
    <location>
        <begin position="114"/>
        <end position="1122"/>
    </location>
</feature>
<evidence type="ECO:0000256" key="4">
    <source>
        <dbReference type="ARBA" id="ARBA00022454"/>
    </source>
</evidence>
<protein>
    <recommendedName>
        <fullName evidence="14">RecF/RecN/SMC N-terminal domain-containing protein</fullName>
    </recommendedName>
</protein>
<evidence type="ECO:0000256" key="6">
    <source>
        <dbReference type="ARBA" id="ARBA00022763"/>
    </source>
</evidence>
<dbReference type="GO" id="GO:0035861">
    <property type="term" value="C:site of double-strand break"/>
    <property type="evidence" value="ECO:0007669"/>
    <property type="project" value="TreeGrafter"/>
</dbReference>
<evidence type="ECO:0000256" key="2">
    <source>
        <dbReference type="ARBA" id="ARBA00004286"/>
    </source>
</evidence>
<dbReference type="Proteomes" id="UP000568158">
    <property type="component" value="Unassembled WGS sequence"/>
</dbReference>
<evidence type="ECO:0000256" key="9">
    <source>
        <dbReference type="ARBA" id="ARBA00023172"/>
    </source>
</evidence>
<evidence type="ECO:0000259" key="14">
    <source>
        <dbReference type="Pfam" id="PF02463"/>
    </source>
</evidence>
<keyword evidence="9" id="KW-0233">DNA recombination</keyword>
<feature type="compositionally biased region" description="Polar residues" evidence="13">
    <location>
        <begin position="20"/>
        <end position="32"/>
    </location>
</feature>
<dbReference type="GO" id="GO:0003697">
    <property type="term" value="F:single-stranded DNA binding"/>
    <property type="evidence" value="ECO:0007669"/>
    <property type="project" value="TreeGrafter"/>
</dbReference>